<dbReference type="InterPro" id="IPR011006">
    <property type="entry name" value="CheY-like_superfamily"/>
</dbReference>
<dbReference type="PANTHER" id="PTHR43214">
    <property type="entry name" value="TWO-COMPONENT RESPONSE REGULATOR"/>
    <property type="match status" value="1"/>
</dbReference>
<evidence type="ECO:0000256" key="2">
    <source>
        <dbReference type="ARBA" id="ARBA00023125"/>
    </source>
</evidence>
<dbReference type="InterPro" id="IPR039420">
    <property type="entry name" value="WalR-like"/>
</dbReference>
<dbReference type="GO" id="GO:0000160">
    <property type="term" value="P:phosphorelay signal transduction system"/>
    <property type="evidence" value="ECO:0007669"/>
    <property type="project" value="InterPro"/>
</dbReference>
<dbReference type="InterPro" id="IPR016032">
    <property type="entry name" value="Sig_transdc_resp-reg_C-effctor"/>
</dbReference>
<dbReference type="AlphaFoldDB" id="A0A7C9PJF0"/>
<feature type="domain" description="HTH luxR-type" evidence="4">
    <location>
        <begin position="140"/>
        <end position="205"/>
    </location>
</feature>
<dbReference type="GO" id="GO:0003677">
    <property type="term" value="F:DNA binding"/>
    <property type="evidence" value="ECO:0007669"/>
    <property type="project" value="UniProtKB-KW"/>
</dbReference>
<proteinExistence type="predicted"/>
<dbReference type="PRINTS" id="PR00038">
    <property type="entry name" value="HTHLUXR"/>
</dbReference>
<organism evidence="6 7">
    <name type="scientific">Ideonella livida</name>
    <dbReference type="NCBI Taxonomy" id="2707176"/>
    <lineage>
        <taxon>Bacteria</taxon>
        <taxon>Pseudomonadati</taxon>
        <taxon>Pseudomonadota</taxon>
        <taxon>Betaproteobacteria</taxon>
        <taxon>Burkholderiales</taxon>
        <taxon>Sphaerotilaceae</taxon>
        <taxon>Ideonella</taxon>
    </lineage>
</organism>
<gene>
    <name evidence="6" type="ORF">G3A44_15890</name>
</gene>
<sequence>MLQILLLDDHAVVRAGYRQFIDSQGDMRVAAEAGTSAQACELLRTTAVDIAVVDLDLKGDSGLEALRRLRERRAGLRQLVFTMHDHPGYALQALRAGAQGYLTKDSDPQDMVDALRALGQGRTVFPAGLAATLAGAPEGEGQRLAQLSPREFDIFRLATAGQDIGEIAKALHLSEKTVFNYMSLVRQKLEVRSDFKLMRLAAEQGLVRW</sequence>
<dbReference type="Pfam" id="PF00072">
    <property type="entry name" value="Response_reg"/>
    <property type="match status" value="1"/>
</dbReference>
<dbReference type="SUPFAM" id="SSF46894">
    <property type="entry name" value="C-terminal effector domain of the bipartite response regulators"/>
    <property type="match status" value="1"/>
</dbReference>
<keyword evidence="1 3" id="KW-0597">Phosphoprotein</keyword>
<evidence type="ECO:0000256" key="3">
    <source>
        <dbReference type="PROSITE-ProRule" id="PRU00169"/>
    </source>
</evidence>
<dbReference type="Pfam" id="PF00196">
    <property type="entry name" value="GerE"/>
    <property type="match status" value="1"/>
</dbReference>
<evidence type="ECO:0000259" key="5">
    <source>
        <dbReference type="PROSITE" id="PS50110"/>
    </source>
</evidence>
<evidence type="ECO:0000259" key="4">
    <source>
        <dbReference type="PROSITE" id="PS50043"/>
    </source>
</evidence>
<dbReference type="SMART" id="SM00448">
    <property type="entry name" value="REC"/>
    <property type="match status" value="1"/>
</dbReference>
<feature type="domain" description="Response regulatory" evidence="5">
    <location>
        <begin position="3"/>
        <end position="119"/>
    </location>
</feature>
<dbReference type="GO" id="GO:0006355">
    <property type="term" value="P:regulation of DNA-templated transcription"/>
    <property type="evidence" value="ECO:0007669"/>
    <property type="project" value="InterPro"/>
</dbReference>
<dbReference type="Proteomes" id="UP000484255">
    <property type="component" value="Unassembled WGS sequence"/>
</dbReference>
<evidence type="ECO:0000256" key="1">
    <source>
        <dbReference type="ARBA" id="ARBA00022553"/>
    </source>
</evidence>
<dbReference type="PANTHER" id="PTHR43214:SF43">
    <property type="entry name" value="TWO-COMPONENT RESPONSE REGULATOR"/>
    <property type="match status" value="1"/>
</dbReference>
<keyword evidence="7" id="KW-1185">Reference proteome</keyword>
<keyword evidence="2" id="KW-0238">DNA-binding</keyword>
<dbReference type="EMBL" id="JAAGOH010000020">
    <property type="protein sequence ID" value="NDY92672.1"/>
    <property type="molecule type" value="Genomic_DNA"/>
</dbReference>
<accession>A0A7C9PJF0</accession>
<dbReference type="InterPro" id="IPR000792">
    <property type="entry name" value="Tscrpt_reg_LuxR_C"/>
</dbReference>
<dbReference type="InterPro" id="IPR058245">
    <property type="entry name" value="NreC/VraR/RcsB-like_REC"/>
</dbReference>
<dbReference type="Gene3D" id="3.40.50.2300">
    <property type="match status" value="1"/>
</dbReference>
<dbReference type="CDD" id="cd17535">
    <property type="entry name" value="REC_NarL-like"/>
    <property type="match status" value="1"/>
</dbReference>
<reference evidence="6 7" key="1">
    <citation type="submission" date="2020-02" db="EMBL/GenBank/DDBJ databases">
        <title>Ideonella bacterium strain TBM-1.</title>
        <authorList>
            <person name="Chen W.-M."/>
        </authorList>
    </citation>
    <scope>NUCLEOTIDE SEQUENCE [LARGE SCALE GENOMIC DNA]</scope>
    <source>
        <strain evidence="6 7">TBM-1</strain>
    </source>
</reference>
<dbReference type="SUPFAM" id="SSF52172">
    <property type="entry name" value="CheY-like"/>
    <property type="match status" value="1"/>
</dbReference>
<dbReference type="RefSeq" id="WP_163458721.1">
    <property type="nucleotide sequence ID" value="NZ_JAAGOH010000020.1"/>
</dbReference>
<feature type="modified residue" description="4-aspartylphosphate" evidence="3">
    <location>
        <position position="54"/>
    </location>
</feature>
<evidence type="ECO:0000313" key="7">
    <source>
        <dbReference type="Proteomes" id="UP000484255"/>
    </source>
</evidence>
<dbReference type="PROSITE" id="PS50110">
    <property type="entry name" value="RESPONSE_REGULATORY"/>
    <property type="match status" value="1"/>
</dbReference>
<evidence type="ECO:0000313" key="6">
    <source>
        <dbReference type="EMBL" id="NDY92672.1"/>
    </source>
</evidence>
<name>A0A7C9PJF0_9BURK</name>
<dbReference type="PROSITE" id="PS50043">
    <property type="entry name" value="HTH_LUXR_2"/>
    <property type="match status" value="1"/>
</dbReference>
<dbReference type="InterPro" id="IPR001789">
    <property type="entry name" value="Sig_transdc_resp-reg_receiver"/>
</dbReference>
<protein>
    <submittedName>
        <fullName evidence="6">Response regulator transcription factor</fullName>
    </submittedName>
</protein>
<dbReference type="CDD" id="cd06170">
    <property type="entry name" value="LuxR_C_like"/>
    <property type="match status" value="1"/>
</dbReference>
<dbReference type="SMART" id="SM00421">
    <property type="entry name" value="HTH_LUXR"/>
    <property type="match status" value="1"/>
</dbReference>
<comment type="caution">
    <text evidence="6">The sequence shown here is derived from an EMBL/GenBank/DDBJ whole genome shotgun (WGS) entry which is preliminary data.</text>
</comment>